<dbReference type="SUPFAM" id="SSF51161">
    <property type="entry name" value="Trimeric LpxA-like enzymes"/>
    <property type="match status" value="1"/>
</dbReference>
<keyword evidence="1 7" id="KW-0444">Lipid biosynthesis</keyword>
<keyword evidence="2 7" id="KW-0441">Lipid A biosynthesis</keyword>
<dbReference type="PANTHER" id="PTHR43378:SF2">
    <property type="entry name" value="UDP-3-O-ACYLGLUCOSAMINE N-ACYLTRANSFERASE 1, MITOCHONDRIAL-RELATED"/>
    <property type="match status" value="1"/>
</dbReference>
<evidence type="ECO:0000256" key="1">
    <source>
        <dbReference type="ARBA" id="ARBA00022516"/>
    </source>
</evidence>
<comment type="subunit">
    <text evidence="7">Homotrimer.</text>
</comment>
<evidence type="ECO:0000313" key="10">
    <source>
        <dbReference type="Proteomes" id="UP001055658"/>
    </source>
</evidence>
<dbReference type="NCBIfam" id="NF002060">
    <property type="entry name" value="PRK00892.1"/>
    <property type="match status" value="1"/>
</dbReference>
<dbReference type="InterPro" id="IPR001451">
    <property type="entry name" value="Hexapep"/>
</dbReference>
<evidence type="ECO:0000256" key="2">
    <source>
        <dbReference type="ARBA" id="ARBA00022556"/>
    </source>
</evidence>
<proteinExistence type="inferred from homology"/>
<dbReference type="PANTHER" id="PTHR43378">
    <property type="entry name" value="UDP-3-O-ACYLGLUCOSAMINE N-ACYLTRANSFERASE"/>
    <property type="match status" value="1"/>
</dbReference>
<feature type="active site" description="Proton acceptor" evidence="7">
    <location>
        <position position="244"/>
    </location>
</feature>
<dbReference type="InterPro" id="IPR007691">
    <property type="entry name" value="LpxD"/>
</dbReference>
<evidence type="ECO:0000256" key="7">
    <source>
        <dbReference type="HAMAP-Rule" id="MF_00523"/>
    </source>
</evidence>
<keyword evidence="4 7" id="KW-0677">Repeat</keyword>
<accession>A0ABY4VD68</accession>
<feature type="domain" description="UDP-3-O-[3-hydroxymyristoyl] glucosamine N-acyltransferase non-repeat region" evidence="8">
    <location>
        <begin position="27"/>
        <end position="94"/>
    </location>
</feature>
<dbReference type="Pfam" id="PF00132">
    <property type="entry name" value="Hexapep"/>
    <property type="match status" value="2"/>
</dbReference>
<name>A0ABY4VD68_9GAMM</name>
<dbReference type="InterPro" id="IPR011004">
    <property type="entry name" value="Trimer_LpxA-like_sf"/>
</dbReference>
<dbReference type="EMBL" id="CP092418">
    <property type="protein sequence ID" value="USD20357.1"/>
    <property type="molecule type" value="Genomic_DNA"/>
</dbReference>
<dbReference type="NCBIfam" id="TIGR01853">
    <property type="entry name" value="lipid_A_lpxD"/>
    <property type="match status" value="1"/>
</dbReference>
<dbReference type="Gene3D" id="3.40.1390.10">
    <property type="entry name" value="MurE/MurF, N-terminal domain"/>
    <property type="match status" value="1"/>
</dbReference>
<keyword evidence="5 7" id="KW-0443">Lipid metabolism</keyword>
<evidence type="ECO:0000259" key="8">
    <source>
        <dbReference type="Pfam" id="PF04613"/>
    </source>
</evidence>
<evidence type="ECO:0000256" key="3">
    <source>
        <dbReference type="ARBA" id="ARBA00022679"/>
    </source>
</evidence>
<comment type="function">
    <text evidence="7">Catalyzes the N-acylation of UDP-3-O-acylglucosamine using 3-hydroxyacyl-ACP as the acyl donor. Is involved in the biosynthesis of lipid A, a phosphorylated glycolipid that anchors the lipopolysaccharide to the outer membrane of the cell.</text>
</comment>
<dbReference type="GO" id="GO:0103118">
    <property type="term" value="F:UDP-3-O-[(3R)-3-hydroxyacyl]-glucosamine N-acyltransferase activity"/>
    <property type="evidence" value="ECO:0007669"/>
    <property type="project" value="UniProtKB-EC"/>
</dbReference>
<evidence type="ECO:0000313" key="9">
    <source>
        <dbReference type="EMBL" id="USD20357.1"/>
    </source>
</evidence>
<comment type="pathway">
    <text evidence="7">Bacterial outer membrane biogenesis; LPS lipid A biosynthesis.</text>
</comment>
<evidence type="ECO:0000256" key="4">
    <source>
        <dbReference type="ARBA" id="ARBA00022737"/>
    </source>
</evidence>
<dbReference type="CDD" id="cd03352">
    <property type="entry name" value="LbH_LpxD"/>
    <property type="match status" value="1"/>
</dbReference>
<gene>
    <name evidence="7 9" type="primary">lpxD</name>
    <name evidence="9" type="ORF">MJO52_14885</name>
</gene>
<reference evidence="9" key="1">
    <citation type="submission" date="2022-02" db="EMBL/GenBank/DDBJ databases">
        <title>Coral-associated bacteria.</title>
        <authorList>
            <person name="Tang K."/>
            <person name="Wang X."/>
        </authorList>
    </citation>
    <scope>NUCLEOTIDE SEQUENCE</scope>
    <source>
        <strain evidence="9">SCSIO 43006</strain>
    </source>
</reference>
<protein>
    <recommendedName>
        <fullName evidence="7">UDP-3-O-acylglucosamine N-acyltransferase</fullName>
        <ecNumber evidence="7">2.3.1.191</ecNumber>
    </recommendedName>
</protein>
<comment type="similarity">
    <text evidence="7">Belongs to the transferase hexapeptide repeat family. LpxD subfamily.</text>
</comment>
<keyword evidence="10" id="KW-1185">Reference proteome</keyword>
<evidence type="ECO:0000256" key="6">
    <source>
        <dbReference type="ARBA" id="ARBA00023315"/>
    </source>
</evidence>
<evidence type="ECO:0000256" key="5">
    <source>
        <dbReference type="ARBA" id="ARBA00023098"/>
    </source>
</evidence>
<dbReference type="RefSeq" id="WP_252082652.1">
    <property type="nucleotide sequence ID" value="NZ_CP092418.1"/>
</dbReference>
<dbReference type="HAMAP" id="MF_00523">
    <property type="entry name" value="LpxD"/>
    <property type="match status" value="1"/>
</dbReference>
<organism evidence="9 10">
    <name type="scientific">Microbulbifer variabilis</name>
    <dbReference type="NCBI Taxonomy" id="266805"/>
    <lineage>
        <taxon>Bacteria</taxon>
        <taxon>Pseudomonadati</taxon>
        <taxon>Pseudomonadota</taxon>
        <taxon>Gammaproteobacteria</taxon>
        <taxon>Cellvibrionales</taxon>
        <taxon>Microbulbiferaceae</taxon>
        <taxon>Microbulbifer</taxon>
    </lineage>
</organism>
<dbReference type="EC" id="2.3.1.191" evidence="7"/>
<dbReference type="Gene3D" id="1.20.5.170">
    <property type="match status" value="1"/>
</dbReference>
<keyword evidence="3 7" id="KW-0808">Transferase</keyword>
<dbReference type="Proteomes" id="UP001055658">
    <property type="component" value="Chromosome"/>
</dbReference>
<dbReference type="InterPro" id="IPR020573">
    <property type="entry name" value="UDP_GlcNAc_AcTrfase_non-rep"/>
</dbReference>
<dbReference type="Gene3D" id="2.160.10.10">
    <property type="entry name" value="Hexapeptide repeat proteins"/>
    <property type="match status" value="1"/>
</dbReference>
<dbReference type="Pfam" id="PF14602">
    <property type="entry name" value="Hexapep_2"/>
    <property type="match status" value="1"/>
</dbReference>
<dbReference type="Pfam" id="PF04613">
    <property type="entry name" value="LpxD"/>
    <property type="match status" value="1"/>
</dbReference>
<comment type="catalytic activity">
    <reaction evidence="7">
        <text>a UDP-3-O-[(3R)-3-hydroxyacyl]-alpha-D-glucosamine + a (3R)-hydroxyacyl-[ACP] = a UDP-2-N,3-O-bis[(3R)-3-hydroxyacyl]-alpha-D-glucosamine + holo-[ACP] + H(+)</text>
        <dbReference type="Rhea" id="RHEA:53836"/>
        <dbReference type="Rhea" id="RHEA-COMP:9685"/>
        <dbReference type="Rhea" id="RHEA-COMP:9945"/>
        <dbReference type="ChEBI" id="CHEBI:15378"/>
        <dbReference type="ChEBI" id="CHEBI:64479"/>
        <dbReference type="ChEBI" id="CHEBI:78827"/>
        <dbReference type="ChEBI" id="CHEBI:137740"/>
        <dbReference type="ChEBI" id="CHEBI:137748"/>
        <dbReference type="EC" id="2.3.1.191"/>
    </reaction>
</comment>
<keyword evidence="6 7" id="KW-0012">Acyltransferase</keyword>
<sequence>MSDNLSLTQLANALGAELRLAPGVDADYVISGLSTLQDAGPEQLTFLANPNYRRFLKTTSAGAVLVTAEFVEETPVSALCVDNPYLAFARASALFNTAPTIEAGIHPSAVVHPDAEVASSASIAAGAVIEAFAKIGPRASVGANCFVGEGSTLGEGSCLYAGAILHHGCQVGRDVIIHSHAVIGTDGFGFALHQREWIKIYQLGGVQVGDEVEIGANTCVDRGALGDTVIGRGVKIDNLVQIAHNVQIGDYSAIAACTGIAGSAVIGKHCALGGSSRIAGHVTIADGCQVTANTFVTKSIDKPGIYSGALPFADSQSWRRNAVRFGQLDKVARRVKDLEKQLKALSLDRDK</sequence>